<dbReference type="GO" id="GO:0042910">
    <property type="term" value="F:xenobiotic transmembrane transporter activity"/>
    <property type="evidence" value="ECO:0007669"/>
    <property type="project" value="TreeGrafter"/>
</dbReference>
<accession>A0A235BRB8</accession>
<dbReference type="GO" id="GO:0005886">
    <property type="term" value="C:plasma membrane"/>
    <property type="evidence" value="ECO:0007669"/>
    <property type="project" value="TreeGrafter"/>
</dbReference>
<organism evidence="1 2">
    <name type="scientific">candidate division WOR-3 bacterium JGI_Cruoil_03_51_56</name>
    <dbReference type="NCBI Taxonomy" id="1973747"/>
    <lineage>
        <taxon>Bacteria</taxon>
        <taxon>Bacteria division WOR-3</taxon>
    </lineage>
</organism>
<dbReference type="Gene3D" id="3.30.70.1430">
    <property type="entry name" value="Multidrug efflux transporter AcrB pore domain"/>
    <property type="match status" value="2"/>
</dbReference>
<dbReference type="AlphaFoldDB" id="A0A235BRB8"/>
<dbReference type="PANTHER" id="PTHR32063">
    <property type="match status" value="1"/>
</dbReference>
<dbReference type="Gene3D" id="3.30.2090.10">
    <property type="entry name" value="Multidrug efflux transporter AcrB TolC docking domain, DN and DC subdomains"/>
    <property type="match status" value="2"/>
</dbReference>
<proteinExistence type="predicted"/>
<dbReference type="PRINTS" id="PR00702">
    <property type="entry name" value="ACRIFLAVINRP"/>
</dbReference>
<dbReference type="SUPFAM" id="SSF82693">
    <property type="entry name" value="Multidrug efflux transporter AcrB pore domain, PN1, PN2, PC1 and PC2 subdomains"/>
    <property type="match status" value="3"/>
</dbReference>
<protein>
    <recommendedName>
        <fullName evidence="3">Acriflavin resistance protein</fullName>
    </recommendedName>
</protein>
<evidence type="ECO:0008006" key="3">
    <source>
        <dbReference type="Google" id="ProtNLM"/>
    </source>
</evidence>
<reference evidence="1 2" key="1">
    <citation type="submission" date="2017-07" db="EMBL/GenBank/DDBJ databases">
        <title>Recovery of genomes from metagenomes via a dereplication, aggregation, and scoring strategy.</title>
        <authorList>
            <person name="Sieber C.M."/>
            <person name="Probst A.J."/>
            <person name="Sharrar A."/>
            <person name="Thomas B.C."/>
            <person name="Hess M."/>
            <person name="Tringe S.G."/>
            <person name="Banfield J.F."/>
        </authorList>
    </citation>
    <scope>NUCLEOTIDE SEQUENCE [LARGE SCALE GENOMIC DNA]</scope>
    <source>
        <strain evidence="1">JGI_Cruoil_03_51_56</strain>
    </source>
</reference>
<dbReference type="Gene3D" id="1.20.1640.10">
    <property type="entry name" value="Multidrug efflux transporter AcrB transmembrane domain"/>
    <property type="match status" value="2"/>
</dbReference>
<dbReference type="InterPro" id="IPR001036">
    <property type="entry name" value="Acrflvin-R"/>
</dbReference>
<name>A0A235BRB8_UNCW3</name>
<dbReference type="Pfam" id="PF00873">
    <property type="entry name" value="ACR_tran"/>
    <property type="match status" value="1"/>
</dbReference>
<sequence>MWKLAIRRPVTFLMVFLVVLGFGFFALQRLNPELLPDISIPIAGVITTYRGAGPQEIENLVTKPIEGAVASVTGVTDVRSIIREGLSVTILEFDWNQNMDQAAIDIREKIDLIEGFLPEDVSKPMVIKFDPTMMPVAMVSLSGDRPLVELRRVAEDNVKPRLERIKGVASASVIGGLEREVQIRLHAQRLELYGIGVSDVINALRAQNLSYPGGTVQRGGLEYTVRTLGEFTSTKEIEDVIVGINGRTPVKVRDIGDVVDTHEEKTSEVRINGKTGLMLMIQKESGAVTVDVSKRIQAALAEMTTNKDIPEDLTLDIMMDQADFINRSLGHITSNLLVGALLAALILLLFLHNIPSTIIVGLAIPMSVIGTFVAMDAFGLTLNMMSMAGLALAVGMLVDNAIVVLENTFRHRQTGLGKKEAATLGTSEVATAVTASTLTTISVFVPVIFIPGIIGIMTKDLSLTVVFSLAISLLFALTLIPMLSSRFLNVRPVEQPARNSFEKLSDWIGHKLKGLEDVYRRTLGWCLKRKKLVIGLAAAALVVSVMLVFPFRLIGTEFIPTGDMGRISVNIELPPGTPFEQTEAIASQVEQIVFEQVAEDELEAVAVQVGGGAGGMAMFGGMSGARSYRASVDVELVESTERSRSQEQIEETLRPILARIPGAKITQANSQQMSSLGIGTPVSVEIYGNDFSLLERIAEAVKDSIQQVPGTRDVETSLEKKSPELRLKISKEKAQSVGLPVALIANAVNASVQGKVASFYREAGKEYNIRVRLREQDRINTERLLALPIKTPLGKVVTLASVAEALPAEGPMKIDRKGQERMVTVDCDIGGRDLGSITREVKHKVSQIPIPENYRIHVSGQAEEQQETFSWLFIAMLAAVVLVYMVMAALYESFLDPFVIMLTFPLSLIGVIWMLFLTNTTLSVLSLVGAVMLVGIIVNNGIVMVDYINLLRKRDKMPLREAVVTGGTRRLRPVLMTALTTIFAMIPMAIGAGAGGQLRAPMARSVIGGLIVGTFMTLFVIPVLYTVFEMVGERRRLRKEAQKRKV</sequence>
<gene>
    <name evidence="1" type="ORF">CH330_07710</name>
</gene>
<dbReference type="Gene3D" id="3.30.70.1320">
    <property type="entry name" value="Multidrug efflux transporter AcrB pore domain like"/>
    <property type="match status" value="1"/>
</dbReference>
<dbReference type="InterPro" id="IPR027463">
    <property type="entry name" value="AcrB_DN_DC_subdom"/>
</dbReference>
<dbReference type="SUPFAM" id="SSF82714">
    <property type="entry name" value="Multidrug efflux transporter AcrB TolC docking domain, DN and DC subdomains"/>
    <property type="match status" value="2"/>
</dbReference>
<evidence type="ECO:0000313" key="2">
    <source>
        <dbReference type="Proteomes" id="UP000215559"/>
    </source>
</evidence>
<comment type="caution">
    <text evidence="1">The sequence shown here is derived from an EMBL/GenBank/DDBJ whole genome shotgun (WGS) entry which is preliminary data.</text>
</comment>
<dbReference type="Gene3D" id="3.30.70.1440">
    <property type="entry name" value="Multidrug efflux transporter AcrB pore domain"/>
    <property type="match status" value="1"/>
</dbReference>
<dbReference type="EMBL" id="NOZP01000138">
    <property type="protein sequence ID" value="OYD14756.1"/>
    <property type="molecule type" value="Genomic_DNA"/>
</dbReference>
<dbReference type="Proteomes" id="UP000215559">
    <property type="component" value="Unassembled WGS sequence"/>
</dbReference>
<dbReference type="SUPFAM" id="SSF82866">
    <property type="entry name" value="Multidrug efflux transporter AcrB transmembrane domain"/>
    <property type="match status" value="2"/>
</dbReference>
<dbReference type="PANTHER" id="PTHR32063:SF0">
    <property type="entry name" value="SWARMING MOTILITY PROTEIN SWRC"/>
    <property type="match status" value="1"/>
</dbReference>
<evidence type="ECO:0000313" key="1">
    <source>
        <dbReference type="EMBL" id="OYD14756.1"/>
    </source>
</evidence>